<protein>
    <submittedName>
        <fullName evidence="1">Uncharacterized protein</fullName>
    </submittedName>
</protein>
<dbReference type="EMBL" id="JASBWR010000005">
    <property type="protein sequence ID" value="KAJ9112304.1"/>
    <property type="molecule type" value="Genomic_DNA"/>
</dbReference>
<gene>
    <name evidence="1" type="ORF">QFC19_000723</name>
</gene>
<dbReference type="Proteomes" id="UP001241377">
    <property type="component" value="Unassembled WGS sequence"/>
</dbReference>
<evidence type="ECO:0000313" key="1">
    <source>
        <dbReference type="EMBL" id="KAJ9112304.1"/>
    </source>
</evidence>
<keyword evidence="2" id="KW-1185">Reference proteome</keyword>
<comment type="caution">
    <text evidence="1">The sequence shown here is derived from an EMBL/GenBank/DDBJ whole genome shotgun (WGS) entry which is preliminary data.</text>
</comment>
<accession>A0ACC2WMC3</accession>
<name>A0ACC2WMC3_9TREE</name>
<evidence type="ECO:0000313" key="2">
    <source>
        <dbReference type="Proteomes" id="UP001241377"/>
    </source>
</evidence>
<proteinExistence type="predicted"/>
<sequence>MSCYGAAGAIGFITGLIIGGLLTATLGWRWIFRVTAPLTFLLAVIAWYAFPAERKRPTGARPSMDIAGSCLGTSAMVLLTLGLSSSESYGWGKAIAIAPIVISVVVLGGFLLTERKVKNPVMPLWLWKQESFAAIWFTAFFMQAWWGSVVYYEVLICQEVLHLSPLQTAIRLAPCGAWGLIVTMTCGELVQRFTTKTIVVTALVICVVANVPSAIMKPTDNFWSSTFLTMMIAVTGVSWAYNVLAISLVASVPASIKSMTGGLINTAFQIGTAVGLALCGVVFGSVTGNENDVDEWAKMKAYSAALWMSTGLVSLALLIALFGIKGGQKVSGVQGPVH</sequence>
<reference evidence="1" key="1">
    <citation type="submission" date="2023-04" db="EMBL/GenBank/DDBJ databases">
        <title>Draft Genome sequencing of Naganishia species isolated from polar environments using Oxford Nanopore Technology.</title>
        <authorList>
            <person name="Leo P."/>
            <person name="Venkateswaran K."/>
        </authorList>
    </citation>
    <scope>NUCLEOTIDE SEQUENCE</scope>
    <source>
        <strain evidence="1">MNA-CCFEE 5261</strain>
    </source>
</reference>
<organism evidence="1 2">
    <name type="scientific">Naganishia cerealis</name>
    <dbReference type="NCBI Taxonomy" id="610337"/>
    <lineage>
        <taxon>Eukaryota</taxon>
        <taxon>Fungi</taxon>
        <taxon>Dikarya</taxon>
        <taxon>Basidiomycota</taxon>
        <taxon>Agaricomycotina</taxon>
        <taxon>Tremellomycetes</taxon>
        <taxon>Filobasidiales</taxon>
        <taxon>Filobasidiaceae</taxon>
        <taxon>Naganishia</taxon>
    </lineage>
</organism>